<evidence type="ECO:0000256" key="7">
    <source>
        <dbReference type="ARBA" id="ARBA00022989"/>
    </source>
</evidence>
<dbReference type="EMBL" id="FMSH01000055">
    <property type="protein sequence ID" value="SCU74000.1"/>
    <property type="molecule type" value="Genomic_DNA"/>
</dbReference>
<dbReference type="PROSITE" id="PS00409">
    <property type="entry name" value="PROKAR_NTER_METHYL"/>
    <property type="match status" value="1"/>
</dbReference>
<evidence type="ECO:0000259" key="12">
    <source>
        <dbReference type="Pfam" id="PF12019"/>
    </source>
</evidence>
<gene>
    <name evidence="13" type="primary">fimT</name>
    <name evidence="13" type="ORF">CNECB9_1480003</name>
</gene>
<feature type="transmembrane region" description="Helical" evidence="11">
    <location>
        <begin position="12"/>
        <end position="35"/>
    </location>
</feature>
<dbReference type="Gene3D" id="3.55.40.10">
    <property type="entry name" value="minor pseudopilin epsh domain"/>
    <property type="match status" value="1"/>
</dbReference>
<accession>A0A1K0I9N6</accession>
<keyword evidence="6 11" id="KW-0812">Transmembrane</keyword>
<feature type="domain" description="General secretion pathway GspH" evidence="12">
    <location>
        <begin position="47"/>
        <end position="161"/>
    </location>
</feature>
<evidence type="ECO:0000256" key="5">
    <source>
        <dbReference type="ARBA" id="ARBA00022519"/>
    </source>
</evidence>
<dbReference type="RefSeq" id="WP_340520892.1">
    <property type="nucleotide sequence ID" value="NZ_FMSH01000055.1"/>
</dbReference>
<evidence type="ECO:0000256" key="11">
    <source>
        <dbReference type="SAM" id="Phobius"/>
    </source>
</evidence>
<dbReference type="InterPro" id="IPR045584">
    <property type="entry name" value="Pilin-like"/>
</dbReference>
<dbReference type="AlphaFoldDB" id="A0A1K0I9N6"/>
<dbReference type="NCBIfam" id="TIGR02532">
    <property type="entry name" value="IV_pilin_GFxxxE"/>
    <property type="match status" value="1"/>
</dbReference>
<dbReference type="Pfam" id="PF12019">
    <property type="entry name" value="GspH"/>
    <property type="match status" value="1"/>
</dbReference>
<dbReference type="GO" id="GO:0005886">
    <property type="term" value="C:plasma membrane"/>
    <property type="evidence" value="ECO:0007669"/>
    <property type="project" value="UniProtKB-SubCell"/>
</dbReference>
<dbReference type="InterPro" id="IPR022346">
    <property type="entry name" value="T2SS_GspH"/>
</dbReference>
<evidence type="ECO:0000256" key="3">
    <source>
        <dbReference type="ARBA" id="ARBA00022475"/>
    </source>
</evidence>
<keyword evidence="7 11" id="KW-1133">Transmembrane helix</keyword>
<name>A0A1K0I9N6_CUPNE</name>
<reference evidence="13" key="1">
    <citation type="submission" date="2016-09" db="EMBL/GenBank/DDBJ databases">
        <authorList>
            <person name="Capua I."/>
            <person name="De Benedictis P."/>
            <person name="Joannis T."/>
            <person name="Lombin L.H."/>
            <person name="Cattoli G."/>
        </authorList>
    </citation>
    <scope>NUCLEOTIDE SEQUENCE</scope>
    <source>
        <strain evidence="13">B9</strain>
    </source>
</reference>
<evidence type="ECO:0000313" key="13">
    <source>
        <dbReference type="EMBL" id="SCU74000.1"/>
    </source>
</evidence>
<keyword evidence="5" id="KW-0997">Cell inner membrane</keyword>
<comment type="similarity">
    <text evidence="9">Belongs to the GSP H family.</text>
</comment>
<protein>
    <recommendedName>
        <fullName evidence="2">Type II secretion system protein H</fullName>
    </recommendedName>
    <alternativeName>
        <fullName evidence="10">General secretion pathway protein H</fullName>
    </alternativeName>
</protein>
<dbReference type="GO" id="GO:0015628">
    <property type="term" value="P:protein secretion by the type II secretion system"/>
    <property type="evidence" value="ECO:0007669"/>
    <property type="project" value="InterPro"/>
</dbReference>
<keyword evidence="3" id="KW-1003">Cell membrane</keyword>
<evidence type="ECO:0000256" key="4">
    <source>
        <dbReference type="ARBA" id="ARBA00022481"/>
    </source>
</evidence>
<comment type="subcellular location">
    <subcellularLocation>
        <location evidence="1">Cell inner membrane</location>
        <topology evidence="1">Single-pass membrane protein</topology>
    </subcellularLocation>
</comment>
<evidence type="ECO:0000256" key="2">
    <source>
        <dbReference type="ARBA" id="ARBA00021549"/>
    </source>
</evidence>
<proteinExistence type="inferred from homology"/>
<dbReference type="SUPFAM" id="SSF54523">
    <property type="entry name" value="Pili subunits"/>
    <property type="match status" value="1"/>
</dbReference>
<sequence>MRAQAPQPQTGFTLIELLVTLVVLVILAGMAAPAYTSFIQRNTLATEADALASSLSLARASALSRNSWVTVAPVSNDWRNGWTVCLNPNRNADCTGQTVLVQHVPSAQGLTVAFSSTPQSGVLSYSPVGYTRTLADAMQSAQVLMGLGTGNQKLIDISQLGRVRVCAPVPTQTTVCQ</sequence>
<evidence type="ECO:0000256" key="9">
    <source>
        <dbReference type="ARBA" id="ARBA00025772"/>
    </source>
</evidence>
<keyword evidence="4" id="KW-0488">Methylation</keyword>
<dbReference type="Pfam" id="PF07963">
    <property type="entry name" value="N_methyl"/>
    <property type="match status" value="1"/>
</dbReference>
<evidence type="ECO:0000256" key="8">
    <source>
        <dbReference type="ARBA" id="ARBA00023136"/>
    </source>
</evidence>
<organism evidence="13">
    <name type="scientific">Cupriavidus necator</name>
    <name type="common">Alcaligenes eutrophus</name>
    <name type="synonym">Ralstonia eutropha</name>
    <dbReference type="NCBI Taxonomy" id="106590"/>
    <lineage>
        <taxon>Bacteria</taxon>
        <taxon>Pseudomonadati</taxon>
        <taxon>Pseudomonadota</taxon>
        <taxon>Betaproteobacteria</taxon>
        <taxon>Burkholderiales</taxon>
        <taxon>Burkholderiaceae</taxon>
        <taxon>Cupriavidus</taxon>
    </lineage>
</organism>
<evidence type="ECO:0000256" key="1">
    <source>
        <dbReference type="ARBA" id="ARBA00004377"/>
    </source>
</evidence>
<dbReference type="InterPro" id="IPR012902">
    <property type="entry name" value="N_methyl_site"/>
</dbReference>
<keyword evidence="8 11" id="KW-0472">Membrane</keyword>
<evidence type="ECO:0000256" key="10">
    <source>
        <dbReference type="ARBA" id="ARBA00030775"/>
    </source>
</evidence>
<evidence type="ECO:0000256" key="6">
    <source>
        <dbReference type="ARBA" id="ARBA00022692"/>
    </source>
</evidence>
<dbReference type="GO" id="GO:0015627">
    <property type="term" value="C:type II protein secretion system complex"/>
    <property type="evidence" value="ECO:0007669"/>
    <property type="project" value="InterPro"/>
</dbReference>